<comment type="caution">
    <text evidence="2">The sequence shown here is derived from an EMBL/GenBank/DDBJ whole genome shotgun (WGS) entry which is preliminary data.</text>
</comment>
<dbReference type="OrthoDB" id="772776at2759"/>
<keyword evidence="3" id="KW-1185">Reference proteome</keyword>
<dbReference type="AlphaFoldDB" id="A0A9Q0K7W3"/>
<protein>
    <submittedName>
        <fullName evidence="2">Uncharacterized protein</fullName>
    </submittedName>
</protein>
<evidence type="ECO:0000313" key="3">
    <source>
        <dbReference type="Proteomes" id="UP001141806"/>
    </source>
</evidence>
<sequence>MKKKKKKKKKGVVSFLADGTVATTEKRYPSSHATAEGRSGATTACFRIAGRSNRWQRFYGVTRKDALISHVAGLTAAVMHAMLSHVGGTNEAGRSLSLVVVEAPTESVEVIGEQIRRTEPMSAVGVAGQRLQQCIKSIRFTASLMVTIGLGVNEEGQLLWVLTASNKDVGYDGYGVGGYVGANTWYSGAIKAYRKLRAGYEDGWVVCRVFKKKHLFKVENEGGGGGGGGGGSHNSSSDHQLNNTLSSNQSRTLTLNDTEYLRRQHIHGGNQPSFDLYKPHLGLHYSHIQTPPYSNMQPQPVLHDFTLLPTDTTNHPSMIKNLLSIQRDCDSGGSESLAGQVHYQAHCEAGIEVGTCHEPTQQHMVGEREEGLNDWAMLVNSHLSGQEDSSKGVRFVDANPTSVHQINQLSLRGEMDFWGYGK</sequence>
<reference evidence="2" key="1">
    <citation type="journal article" date="2023" name="Plant J.">
        <title>The genome of the king protea, Protea cynaroides.</title>
        <authorList>
            <person name="Chang J."/>
            <person name="Duong T.A."/>
            <person name="Schoeman C."/>
            <person name="Ma X."/>
            <person name="Roodt D."/>
            <person name="Barker N."/>
            <person name="Li Z."/>
            <person name="Van de Peer Y."/>
            <person name="Mizrachi E."/>
        </authorList>
    </citation>
    <scope>NUCLEOTIDE SEQUENCE</scope>
    <source>
        <tissue evidence="2">Young leaves</tissue>
    </source>
</reference>
<evidence type="ECO:0000313" key="2">
    <source>
        <dbReference type="EMBL" id="KAJ4965529.1"/>
    </source>
</evidence>
<feature type="region of interest" description="Disordered" evidence="1">
    <location>
        <begin position="221"/>
        <end position="249"/>
    </location>
</feature>
<name>A0A9Q0K7W3_9MAGN</name>
<gene>
    <name evidence="2" type="ORF">NE237_017378</name>
</gene>
<organism evidence="2 3">
    <name type="scientific">Protea cynaroides</name>
    <dbReference type="NCBI Taxonomy" id="273540"/>
    <lineage>
        <taxon>Eukaryota</taxon>
        <taxon>Viridiplantae</taxon>
        <taxon>Streptophyta</taxon>
        <taxon>Embryophyta</taxon>
        <taxon>Tracheophyta</taxon>
        <taxon>Spermatophyta</taxon>
        <taxon>Magnoliopsida</taxon>
        <taxon>Proteales</taxon>
        <taxon>Proteaceae</taxon>
        <taxon>Protea</taxon>
    </lineage>
</organism>
<dbReference type="Proteomes" id="UP001141806">
    <property type="component" value="Unassembled WGS sequence"/>
</dbReference>
<feature type="compositionally biased region" description="Gly residues" evidence="1">
    <location>
        <begin position="221"/>
        <end position="232"/>
    </location>
</feature>
<accession>A0A9Q0K7W3</accession>
<evidence type="ECO:0000256" key="1">
    <source>
        <dbReference type="SAM" id="MobiDB-lite"/>
    </source>
</evidence>
<feature type="compositionally biased region" description="Polar residues" evidence="1">
    <location>
        <begin position="233"/>
        <end position="249"/>
    </location>
</feature>
<dbReference type="EMBL" id="JAMYWD010000007">
    <property type="protein sequence ID" value="KAJ4965529.1"/>
    <property type="molecule type" value="Genomic_DNA"/>
</dbReference>
<proteinExistence type="predicted"/>